<comment type="similarity">
    <text evidence="1">Belongs to the PIH1 family.</text>
</comment>
<dbReference type="PANTHER" id="PTHR22997">
    <property type="entry name" value="PIH1 DOMAIN-CONTAINING PROTEIN 1"/>
    <property type="match status" value="1"/>
</dbReference>
<dbReference type="Pfam" id="PF08190">
    <property type="entry name" value="PIH1"/>
    <property type="match status" value="1"/>
</dbReference>
<dbReference type="Proteomes" id="UP001050691">
    <property type="component" value="Unassembled WGS sequence"/>
</dbReference>
<comment type="caution">
    <text evidence="3">The sequence shown here is derived from an EMBL/GenBank/DDBJ whole genome shotgun (WGS) entry which is preliminary data.</text>
</comment>
<evidence type="ECO:0000313" key="3">
    <source>
        <dbReference type="EMBL" id="GJJ09347.1"/>
    </source>
</evidence>
<protein>
    <recommendedName>
        <fullName evidence="2">PIH1 N-terminal domain-containing protein</fullName>
    </recommendedName>
</protein>
<evidence type="ECO:0000313" key="4">
    <source>
        <dbReference type="Proteomes" id="UP001050691"/>
    </source>
</evidence>
<organism evidence="3 4">
    <name type="scientific">Clathrus columnatus</name>
    <dbReference type="NCBI Taxonomy" id="1419009"/>
    <lineage>
        <taxon>Eukaryota</taxon>
        <taxon>Fungi</taxon>
        <taxon>Dikarya</taxon>
        <taxon>Basidiomycota</taxon>
        <taxon>Agaricomycotina</taxon>
        <taxon>Agaricomycetes</taxon>
        <taxon>Phallomycetidae</taxon>
        <taxon>Phallales</taxon>
        <taxon>Clathraceae</taxon>
        <taxon>Clathrus</taxon>
    </lineage>
</organism>
<gene>
    <name evidence="3" type="ORF">Clacol_003569</name>
</gene>
<dbReference type="GO" id="GO:0005737">
    <property type="term" value="C:cytoplasm"/>
    <property type="evidence" value="ECO:0007669"/>
    <property type="project" value="TreeGrafter"/>
</dbReference>
<feature type="domain" description="PIH1 N-terminal" evidence="2">
    <location>
        <begin position="55"/>
        <end position="190"/>
    </location>
</feature>
<reference evidence="3" key="1">
    <citation type="submission" date="2021-10" db="EMBL/GenBank/DDBJ databases">
        <title>De novo Genome Assembly of Clathrus columnatus (Basidiomycota, Fungi) Using Illumina and Nanopore Sequence Data.</title>
        <authorList>
            <person name="Ogiso-Tanaka E."/>
            <person name="Itagaki H."/>
            <person name="Hosoya T."/>
            <person name="Hosaka K."/>
        </authorList>
    </citation>
    <scope>NUCLEOTIDE SEQUENCE</scope>
    <source>
        <strain evidence="3">MO-923</strain>
    </source>
</reference>
<accession>A0AAV5A431</accession>
<sequence length="369" mass="41177">MEWVTLNPKAGLVIKSTTLSSGFYYNNPFEFEGPSSSVTNASQLQTNYTKIQIPPNRKIFINVAYASEIPPPLTDDEAVVQRALLGQIQEESEYFIPIFVGFGREDKDKSGNPSTVFDAFLNPAVKKRLTEDINYRNYVLEIILSTLESPLLSPFTSINGPSRSLSLSRTLATPNVRFKGRLVPRKVQKAELQMLSGPTLSSGSNPTTKSKVIETQKPLIEELSSNLNAPTIPLAKQQPLKSILKKTTVPEIEANNTDYDIDPHIKKPSDSKLTAPTWRWSIEKLGADAVVKITIDVPNMTRSIHSQSKLSLSADIITLRTPQYFLQIFLNNQGVKIPLNHVVDIDKARAEWRIEENVLVTYLPCILVT</sequence>
<evidence type="ECO:0000259" key="2">
    <source>
        <dbReference type="Pfam" id="PF08190"/>
    </source>
</evidence>
<keyword evidence="4" id="KW-1185">Reference proteome</keyword>
<dbReference type="InterPro" id="IPR050734">
    <property type="entry name" value="PIH1/Kintoun_subfamily"/>
</dbReference>
<name>A0AAV5A431_9AGAM</name>
<dbReference type="PANTHER" id="PTHR22997:SF0">
    <property type="entry name" value="PIH1 DOMAIN-CONTAINING PROTEIN 1"/>
    <property type="match status" value="1"/>
</dbReference>
<dbReference type="EMBL" id="BPWL01000004">
    <property type="protein sequence ID" value="GJJ09347.1"/>
    <property type="molecule type" value="Genomic_DNA"/>
</dbReference>
<proteinExistence type="inferred from homology"/>
<evidence type="ECO:0000256" key="1">
    <source>
        <dbReference type="ARBA" id="ARBA00008511"/>
    </source>
</evidence>
<dbReference type="InterPro" id="IPR012981">
    <property type="entry name" value="PIH1_N"/>
</dbReference>
<dbReference type="AlphaFoldDB" id="A0AAV5A431"/>